<evidence type="ECO:0000313" key="4">
    <source>
        <dbReference type="EMBL" id="CAA7601307.1"/>
    </source>
</evidence>
<evidence type="ECO:0000313" key="6">
    <source>
        <dbReference type="Proteomes" id="UP001071230"/>
    </source>
</evidence>
<dbReference type="Proteomes" id="UP000836597">
    <property type="component" value="Chromosome"/>
</dbReference>
<dbReference type="InterPro" id="IPR014036">
    <property type="entry name" value="DeoR-like_C"/>
</dbReference>
<dbReference type="PROSITE" id="PS51000">
    <property type="entry name" value="HTH_DEOR_2"/>
    <property type="match status" value="1"/>
</dbReference>
<dbReference type="InterPro" id="IPR037171">
    <property type="entry name" value="NagB/RpiA_transferase-like"/>
</dbReference>
<reference evidence="5" key="1">
    <citation type="submission" date="2014-11" db="EMBL/GenBank/DDBJ databases">
        <authorList>
            <person name="Hornung B.V."/>
        </authorList>
    </citation>
    <scope>NUCLEOTIDE SEQUENCE</scope>
    <source>
        <strain evidence="5">INE</strain>
    </source>
</reference>
<gene>
    <name evidence="4" type="ORF">DEACI_1973</name>
    <name evidence="5" type="ORF">DEACI_3263</name>
</gene>
<protein>
    <submittedName>
        <fullName evidence="4">DeoR-type HTH domain protein</fullName>
    </submittedName>
    <submittedName>
        <fullName evidence="5">Transcriptional regulator, DeoR</fullName>
    </submittedName>
</protein>
<dbReference type="Pfam" id="PF08220">
    <property type="entry name" value="HTH_DeoR"/>
    <property type="match status" value="1"/>
</dbReference>
<evidence type="ECO:0000259" key="3">
    <source>
        <dbReference type="PROSITE" id="PS51000"/>
    </source>
</evidence>
<dbReference type="GO" id="GO:0003700">
    <property type="term" value="F:DNA-binding transcription factor activity"/>
    <property type="evidence" value="ECO:0007669"/>
    <property type="project" value="InterPro"/>
</dbReference>
<dbReference type="Proteomes" id="UP001071230">
    <property type="component" value="Unassembled WGS sequence"/>
</dbReference>
<organism evidence="4">
    <name type="scientific">Acididesulfobacillus acetoxydans</name>
    <dbReference type="NCBI Taxonomy" id="1561005"/>
    <lineage>
        <taxon>Bacteria</taxon>
        <taxon>Bacillati</taxon>
        <taxon>Bacillota</taxon>
        <taxon>Clostridia</taxon>
        <taxon>Eubacteriales</taxon>
        <taxon>Peptococcaceae</taxon>
        <taxon>Acididesulfobacillus</taxon>
    </lineage>
</organism>
<dbReference type="InterPro" id="IPR001034">
    <property type="entry name" value="DeoR_HTH"/>
</dbReference>
<name>A0A8S0XWV8_9FIRM</name>
<accession>A0A8S0XWV8</accession>
<keyword evidence="1" id="KW-0805">Transcription regulation</keyword>
<dbReference type="SUPFAM" id="SSF46785">
    <property type="entry name" value="Winged helix' DNA-binding domain"/>
    <property type="match status" value="1"/>
</dbReference>
<feature type="domain" description="HTH deoR-type" evidence="3">
    <location>
        <begin position="1"/>
        <end position="37"/>
    </location>
</feature>
<keyword evidence="2" id="KW-0804">Transcription</keyword>
<dbReference type="InterPro" id="IPR050313">
    <property type="entry name" value="Carb_Metab_HTH_regulators"/>
</dbReference>
<dbReference type="EMBL" id="CDGJ01000095">
    <property type="protein sequence ID" value="CEJ08783.1"/>
    <property type="molecule type" value="Genomic_DNA"/>
</dbReference>
<evidence type="ECO:0000313" key="5">
    <source>
        <dbReference type="EMBL" id="CEJ08783.1"/>
    </source>
</evidence>
<dbReference type="KEGG" id="aacx:DEACI_1973"/>
<dbReference type="AlphaFoldDB" id="A0A8S0XWV8"/>
<keyword evidence="6" id="KW-1185">Reference proteome</keyword>
<dbReference type="InterPro" id="IPR036390">
    <property type="entry name" value="WH_DNA-bd_sf"/>
</dbReference>
<dbReference type="SMART" id="SM01134">
    <property type="entry name" value="DeoRC"/>
    <property type="match status" value="1"/>
</dbReference>
<reference evidence="4" key="2">
    <citation type="submission" date="2020-01" db="EMBL/GenBank/DDBJ databases">
        <authorList>
            <person name="Hornung B."/>
        </authorList>
    </citation>
    <scope>NUCLEOTIDE SEQUENCE</scope>
    <source>
        <strain evidence="4">PacBioINE</strain>
    </source>
</reference>
<dbReference type="SUPFAM" id="SSF100950">
    <property type="entry name" value="NagB/RpiA/CoA transferase-like"/>
    <property type="match status" value="1"/>
</dbReference>
<dbReference type="Pfam" id="PF00455">
    <property type="entry name" value="DeoRC"/>
    <property type="match status" value="1"/>
</dbReference>
<sequence length="241" mass="26390">MSRLAGTFQVTEETIRRDLELLEKDGYLTRTHGGAVKSSLDQQEIAFYIRNMRNREEKEAIGRKSLEYIQPGEVIALDASTTALQIARLLKENPIKDVVVITHALKVIMTLAESPTITVISTGGVLEQRTMSFVGSLAENALSNYNIKKAFVSCKGVTLEEGITESTDVQAKIKEEIVKGAKEVFLLADHDKFGQAALATVAPVTVVQKLITDDKTPLPEIERYRSEGIDVVAVDSGEGGR</sequence>
<evidence type="ECO:0000256" key="2">
    <source>
        <dbReference type="ARBA" id="ARBA00023163"/>
    </source>
</evidence>
<dbReference type="PANTHER" id="PTHR30363:SF44">
    <property type="entry name" value="AGA OPERON TRANSCRIPTIONAL REPRESSOR-RELATED"/>
    <property type="match status" value="1"/>
</dbReference>
<evidence type="ECO:0000256" key="1">
    <source>
        <dbReference type="ARBA" id="ARBA00023015"/>
    </source>
</evidence>
<dbReference type="PANTHER" id="PTHR30363">
    <property type="entry name" value="HTH-TYPE TRANSCRIPTIONAL REGULATOR SRLR-RELATED"/>
    <property type="match status" value="1"/>
</dbReference>
<proteinExistence type="predicted"/>
<dbReference type="SMART" id="SM00420">
    <property type="entry name" value="HTH_DEOR"/>
    <property type="match status" value="1"/>
</dbReference>
<dbReference type="EMBL" id="LR746496">
    <property type="protein sequence ID" value="CAA7601307.1"/>
    <property type="molecule type" value="Genomic_DNA"/>
</dbReference>
<dbReference type="PRINTS" id="PR00037">
    <property type="entry name" value="HTHLACR"/>
</dbReference>
<dbReference type="Gene3D" id="3.40.50.1360">
    <property type="match status" value="1"/>
</dbReference>